<name>A0A929PVR3_9SPHI</name>
<evidence type="ECO:0008006" key="4">
    <source>
        <dbReference type="Google" id="ProtNLM"/>
    </source>
</evidence>
<dbReference type="Proteomes" id="UP000622475">
    <property type="component" value="Unassembled WGS sequence"/>
</dbReference>
<evidence type="ECO:0000313" key="2">
    <source>
        <dbReference type="EMBL" id="MBE9661296.1"/>
    </source>
</evidence>
<feature type="signal peptide" evidence="1">
    <location>
        <begin position="1"/>
        <end position="19"/>
    </location>
</feature>
<dbReference type="RefSeq" id="WP_194110496.1">
    <property type="nucleotide sequence ID" value="NZ_JADFFL010000002.1"/>
</dbReference>
<sequence>MNKFIAIISLTLLSQFVNAQRPAWYTAKFKALKLDLQYSLATFAKPSYQQADFNGDGVKDVAALIIQKRTKKKGILLIEGNSDRYFVFGAGTKVGKPNFDESDRLDWMDRWKVDKAMVAYETTFDKDGDILGSAKVKTPYGGLSIWQSEDGSPLAGGLIYWTGKKYACIHQCE</sequence>
<feature type="chain" id="PRO_5036839954" description="VCBS repeat protein" evidence="1">
    <location>
        <begin position="20"/>
        <end position="173"/>
    </location>
</feature>
<dbReference type="EMBL" id="JADFFL010000002">
    <property type="protein sequence ID" value="MBE9661296.1"/>
    <property type="molecule type" value="Genomic_DNA"/>
</dbReference>
<protein>
    <recommendedName>
        <fullName evidence="4">VCBS repeat protein</fullName>
    </recommendedName>
</protein>
<evidence type="ECO:0000313" key="3">
    <source>
        <dbReference type="Proteomes" id="UP000622475"/>
    </source>
</evidence>
<dbReference type="AlphaFoldDB" id="A0A929PVR3"/>
<evidence type="ECO:0000256" key="1">
    <source>
        <dbReference type="SAM" id="SignalP"/>
    </source>
</evidence>
<reference evidence="2" key="1">
    <citation type="submission" date="2020-10" db="EMBL/GenBank/DDBJ databases">
        <title>Mucilaginibacter mali sp. nov., isolated from rhizosphere soil of apple orchard.</title>
        <authorList>
            <person name="Lee J.-S."/>
            <person name="Kim H.S."/>
            <person name="Kim J.-S."/>
        </authorList>
    </citation>
    <scope>NUCLEOTIDE SEQUENCE</scope>
    <source>
        <strain evidence="2">KCTC 22746</strain>
    </source>
</reference>
<proteinExistence type="predicted"/>
<organism evidence="2 3">
    <name type="scientific">Mucilaginibacter myungsuensis</name>
    <dbReference type="NCBI Taxonomy" id="649104"/>
    <lineage>
        <taxon>Bacteria</taxon>
        <taxon>Pseudomonadati</taxon>
        <taxon>Bacteroidota</taxon>
        <taxon>Sphingobacteriia</taxon>
        <taxon>Sphingobacteriales</taxon>
        <taxon>Sphingobacteriaceae</taxon>
        <taxon>Mucilaginibacter</taxon>
    </lineage>
</organism>
<keyword evidence="1" id="KW-0732">Signal</keyword>
<accession>A0A929PVR3</accession>
<gene>
    <name evidence="2" type="ORF">IRJ16_05330</name>
</gene>
<comment type="caution">
    <text evidence="2">The sequence shown here is derived from an EMBL/GenBank/DDBJ whole genome shotgun (WGS) entry which is preliminary data.</text>
</comment>
<keyword evidence="3" id="KW-1185">Reference proteome</keyword>